<evidence type="ECO:0000256" key="1">
    <source>
        <dbReference type="ARBA" id="ARBA00004442"/>
    </source>
</evidence>
<dbReference type="PANTHER" id="PTHR40980">
    <property type="entry name" value="PLUG DOMAIN-CONTAINING PROTEIN"/>
    <property type="match status" value="1"/>
</dbReference>
<accession>A0ABW5E958</accession>
<dbReference type="Pfam" id="PF00593">
    <property type="entry name" value="TonB_dep_Rec_b-barrel"/>
    <property type="match status" value="1"/>
</dbReference>
<dbReference type="EMBL" id="JBHUJD010000007">
    <property type="protein sequence ID" value="MFD2310126.1"/>
    <property type="molecule type" value="Genomic_DNA"/>
</dbReference>
<dbReference type="Gene3D" id="2.170.130.10">
    <property type="entry name" value="TonB-dependent receptor, plug domain"/>
    <property type="match status" value="1"/>
</dbReference>
<feature type="domain" description="TonB-dependent receptor-like beta-barrel" evidence="6">
    <location>
        <begin position="442"/>
        <end position="937"/>
    </location>
</feature>
<evidence type="ECO:0000313" key="9">
    <source>
        <dbReference type="Proteomes" id="UP001597425"/>
    </source>
</evidence>
<dbReference type="SUPFAM" id="SSF56935">
    <property type="entry name" value="Porins"/>
    <property type="match status" value="1"/>
</dbReference>
<comment type="similarity">
    <text evidence="4">Belongs to the TonB-dependent receptor family.</text>
</comment>
<evidence type="ECO:0000259" key="7">
    <source>
        <dbReference type="Pfam" id="PF07715"/>
    </source>
</evidence>
<dbReference type="InterPro" id="IPR010104">
    <property type="entry name" value="TonB_rcpt_bac"/>
</dbReference>
<reference evidence="9" key="1">
    <citation type="journal article" date="2019" name="Int. J. Syst. Evol. Microbiol.">
        <title>The Global Catalogue of Microorganisms (GCM) 10K type strain sequencing project: providing services to taxonomists for standard genome sequencing and annotation.</title>
        <authorList>
            <consortium name="The Broad Institute Genomics Platform"/>
            <consortium name="The Broad Institute Genome Sequencing Center for Infectious Disease"/>
            <person name="Wu L."/>
            <person name="Ma J."/>
        </authorList>
    </citation>
    <scope>NUCLEOTIDE SEQUENCE [LARGE SCALE GENOMIC DNA]</scope>
    <source>
        <strain evidence="9">KCTC 12848</strain>
    </source>
</reference>
<dbReference type="InterPro" id="IPR037066">
    <property type="entry name" value="Plug_dom_sf"/>
</dbReference>
<organism evidence="8 9">
    <name type="scientific">Microbulbifer halophilus</name>
    <dbReference type="NCBI Taxonomy" id="453963"/>
    <lineage>
        <taxon>Bacteria</taxon>
        <taxon>Pseudomonadati</taxon>
        <taxon>Pseudomonadota</taxon>
        <taxon>Gammaproteobacteria</taxon>
        <taxon>Cellvibrionales</taxon>
        <taxon>Microbulbiferaceae</taxon>
        <taxon>Microbulbifer</taxon>
    </lineage>
</organism>
<feature type="chain" id="PRO_5047344821" evidence="5">
    <location>
        <begin position="37"/>
        <end position="970"/>
    </location>
</feature>
<proteinExistence type="inferred from homology"/>
<feature type="signal peptide" evidence="5">
    <location>
        <begin position="1"/>
        <end position="36"/>
    </location>
</feature>
<dbReference type="InterPro" id="IPR012910">
    <property type="entry name" value="Plug_dom"/>
</dbReference>
<keyword evidence="2 4" id="KW-0472">Membrane</keyword>
<evidence type="ECO:0000256" key="3">
    <source>
        <dbReference type="ARBA" id="ARBA00023237"/>
    </source>
</evidence>
<sequence>MLTEKPVSDRSFKRAFARTALATGVAACSLAGTAGAAAQEQQSGAMEEVVVQGIRLSQETAISTKRNADSIVDSIVAEDIGKLPDATISDSLQRITGIQIRRSAGEGSAINVRGMPQVLTTLNGESYLGAGSVTTVQPNFNDIPAPLFAGADVHKSPTASHLSGGITGVVDLRTHRPMNFDRGVTTSLSLEGQTGRDSQESDSALSGLLAWRGERVGALLSASLSNVNLANYYMGLAGGGSHAGWSGMPSEAGDWGRDVNGDGDTDDSYIAYQGHTAYNQFTERERFGLNGSLQVGLGAGLDLVMDYFYTDMDEYDRRAGISISDKWQQWNWATPQVSSPGTDTINTVQVYEANGRRLKSYSEMRGTESGSSNVNVELDYDNGGAFTGSARLVYGEAEQSKLNSYVDVDMADGSQWGVDMPHYPGGPRASNPGGYADPFQSLVIDYRGNAPRWSGVPGLVDNLDGYAIGALSSENNYDREGDLTVTRFDGTYELAGDNFFQSLDAGLRYSDRNAENEQYHMLAPIADEGCLVRWKATDVVLNGSACSAGDGNGNYYTAGRPIPLSAFGDDVQWVTDFGGVSGIPGVYALDPSAMDDVLSFQNSLYPDNRRGVVPGQSYAVNLEETSAYFQANFATDIGVAVSGNIGLRAVRTDLEVTQRVVGSARDYGAPEVDEGPLVTERSYTDMLPSLNLAFDLREDLKLRAAYAKTMSPLNLEQWGGGLSPSYALSSETGIFEVIGANSNGNPELDPWRADNFDLSMEWYNGDSGMVSVGLFLVEVESFIESGSIAMELPDQDGVVRRTTDVQTNVQGDGGELSGIEVAAKQAFDFLPGNWGNLGVDANFTWSPSDSGNEDLDGEDLPFIDNSERLANFVGWYQGERLQARIAYNYRSERVVAFNQVWGTEGLTLMQEPTRYVDASLSYDVTDDVTVYVNGSNLTGETEEYYLQWENQKAWQSVYEPRYTLGVRARL</sequence>
<dbReference type="NCBIfam" id="TIGR01782">
    <property type="entry name" value="TonB-Xanth-Caul"/>
    <property type="match status" value="1"/>
</dbReference>
<comment type="subcellular location">
    <subcellularLocation>
        <location evidence="1 4">Cell outer membrane</location>
    </subcellularLocation>
</comment>
<dbReference type="RefSeq" id="WP_265721401.1">
    <property type="nucleotide sequence ID" value="NZ_JAPIVK010000011.1"/>
</dbReference>
<dbReference type="Proteomes" id="UP001597425">
    <property type="component" value="Unassembled WGS sequence"/>
</dbReference>
<evidence type="ECO:0000256" key="4">
    <source>
        <dbReference type="RuleBase" id="RU003357"/>
    </source>
</evidence>
<evidence type="ECO:0000256" key="2">
    <source>
        <dbReference type="ARBA" id="ARBA00023136"/>
    </source>
</evidence>
<keyword evidence="9" id="KW-1185">Reference proteome</keyword>
<keyword evidence="5" id="KW-0732">Signal</keyword>
<dbReference type="InterPro" id="IPR036942">
    <property type="entry name" value="Beta-barrel_TonB_sf"/>
</dbReference>
<protein>
    <submittedName>
        <fullName evidence="8">TonB-dependent receptor</fullName>
    </submittedName>
</protein>
<keyword evidence="4" id="KW-0798">TonB box</keyword>
<name>A0ABW5E958_9GAMM</name>
<keyword evidence="8" id="KW-0675">Receptor</keyword>
<dbReference type="InterPro" id="IPR000531">
    <property type="entry name" value="Beta-barrel_TonB"/>
</dbReference>
<evidence type="ECO:0000256" key="5">
    <source>
        <dbReference type="SAM" id="SignalP"/>
    </source>
</evidence>
<dbReference type="Pfam" id="PF07715">
    <property type="entry name" value="Plug"/>
    <property type="match status" value="1"/>
</dbReference>
<feature type="domain" description="TonB-dependent receptor plug" evidence="7">
    <location>
        <begin position="65"/>
        <end position="168"/>
    </location>
</feature>
<dbReference type="PANTHER" id="PTHR40980:SF3">
    <property type="entry name" value="TONB-DEPENDENT RECEPTOR-LIKE BETA-BARREL DOMAIN-CONTAINING PROTEIN"/>
    <property type="match status" value="1"/>
</dbReference>
<comment type="caution">
    <text evidence="8">The sequence shown here is derived from an EMBL/GenBank/DDBJ whole genome shotgun (WGS) entry which is preliminary data.</text>
</comment>
<evidence type="ECO:0000259" key="6">
    <source>
        <dbReference type="Pfam" id="PF00593"/>
    </source>
</evidence>
<gene>
    <name evidence="8" type="ORF">ACFSKX_06815</name>
</gene>
<keyword evidence="3" id="KW-0998">Cell outer membrane</keyword>
<evidence type="ECO:0000313" key="8">
    <source>
        <dbReference type="EMBL" id="MFD2310126.1"/>
    </source>
</evidence>
<dbReference type="Gene3D" id="2.40.170.20">
    <property type="entry name" value="TonB-dependent receptor, beta-barrel domain"/>
    <property type="match status" value="1"/>
</dbReference>